<accession>A0ACC2IMC9</accession>
<reference evidence="1" key="1">
    <citation type="submission" date="2022-11" db="EMBL/GenBank/DDBJ databases">
        <title>Genome Sequence of Boeremia exigua.</title>
        <authorList>
            <person name="Buettner E."/>
        </authorList>
    </citation>
    <scope>NUCLEOTIDE SEQUENCE</scope>
    <source>
        <strain evidence="1">CU02</strain>
    </source>
</reference>
<organism evidence="1 2">
    <name type="scientific">Boeremia exigua</name>
    <dbReference type="NCBI Taxonomy" id="749465"/>
    <lineage>
        <taxon>Eukaryota</taxon>
        <taxon>Fungi</taxon>
        <taxon>Dikarya</taxon>
        <taxon>Ascomycota</taxon>
        <taxon>Pezizomycotina</taxon>
        <taxon>Dothideomycetes</taxon>
        <taxon>Pleosporomycetidae</taxon>
        <taxon>Pleosporales</taxon>
        <taxon>Pleosporineae</taxon>
        <taxon>Didymellaceae</taxon>
        <taxon>Boeremia</taxon>
    </lineage>
</organism>
<evidence type="ECO:0000313" key="1">
    <source>
        <dbReference type="EMBL" id="KAJ8116355.1"/>
    </source>
</evidence>
<proteinExistence type="predicted"/>
<dbReference type="EMBL" id="JAPHNI010000098">
    <property type="protein sequence ID" value="KAJ8116355.1"/>
    <property type="molecule type" value="Genomic_DNA"/>
</dbReference>
<gene>
    <name evidence="1" type="ORF">OPT61_g2199</name>
</gene>
<protein>
    <submittedName>
        <fullName evidence="1">Uncharacterized protein</fullName>
    </submittedName>
</protein>
<evidence type="ECO:0000313" key="2">
    <source>
        <dbReference type="Proteomes" id="UP001153331"/>
    </source>
</evidence>
<dbReference type="Proteomes" id="UP001153331">
    <property type="component" value="Unassembled WGS sequence"/>
</dbReference>
<keyword evidence="2" id="KW-1185">Reference proteome</keyword>
<comment type="caution">
    <text evidence="1">The sequence shown here is derived from an EMBL/GenBank/DDBJ whole genome shotgun (WGS) entry which is preliminary data.</text>
</comment>
<name>A0ACC2IMC9_9PLEO</name>
<sequence>MEFLIGSPTLAIPIVALILWIFWKAFLEPSPLPDLPIVGLDRSQWFAWPRTLYKSFHSFRVIYSEAYEKYLSQGKPCILPELNDTHVVLPSSMGQWLVDQPDAVLSSLLRQNEFLQTKHTFPIPKMAIHPHHAHVIKTDLTRKLSSLSEEIWTELETSLNEQWGTNTEEWREVNVFQTMMRVLTRTSNRLFVGKDLCANEAYLNLCTAFAQDVPVTGILIRLIPSMLHPILAPIIALPNRYHNYKIRQMLHPEILRRLKIAERGGDDAPNDFLQWYITYAQKSLEPEESTPSFLSDRIATVNFAAIHTSTFTSVNAIFDIVSSPEMTTILSEIRSEIQSVMPSGDEKWSKSSVQSMVKTDAILRESMRFSSFMTGGLHRTVAAKEGVTTPDGLHIKQGNVIAVPALPVHRDPNTYHNPNTFVPLRFLRATGTDEQQHQTEERKVRSTNTVDTSLIFLPFGHGRHGCPGRFFAANELKLLLAYIALNYDVKPLEFRPEPVAFGSVMTPDPNVSIKIRRRKN</sequence>